<dbReference type="SMART" id="SM00327">
    <property type="entry name" value="VWA"/>
    <property type="match status" value="1"/>
</dbReference>
<protein>
    <submittedName>
        <fullName evidence="3">VWFA domain-containing protein</fullName>
    </submittedName>
</protein>
<evidence type="ECO:0000313" key="2">
    <source>
        <dbReference type="Proteomes" id="UP000887563"/>
    </source>
</evidence>
<dbReference type="Gene3D" id="3.40.50.410">
    <property type="entry name" value="von Willebrand factor, type A domain"/>
    <property type="match status" value="1"/>
</dbReference>
<accession>A0A914LZ84</accession>
<dbReference type="Pfam" id="PF00092">
    <property type="entry name" value="VWA"/>
    <property type="match status" value="1"/>
</dbReference>
<dbReference type="PROSITE" id="PS50234">
    <property type="entry name" value="VWFA"/>
    <property type="match status" value="1"/>
</dbReference>
<dbReference type="WBParaSite" id="Minc3s00974g19469">
    <property type="protein sequence ID" value="Minc3s00974g19469"/>
    <property type="gene ID" value="Minc3s00974g19469"/>
</dbReference>
<name>A0A914LZ84_MELIC</name>
<reference evidence="3" key="1">
    <citation type="submission" date="2022-11" db="UniProtKB">
        <authorList>
            <consortium name="WormBaseParasite"/>
        </authorList>
    </citation>
    <scope>IDENTIFICATION</scope>
</reference>
<evidence type="ECO:0000259" key="1">
    <source>
        <dbReference type="PROSITE" id="PS50234"/>
    </source>
</evidence>
<dbReference type="InterPro" id="IPR050525">
    <property type="entry name" value="ECM_Assembly_Org"/>
</dbReference>
<dbReference type="SUPFAM" id="SSF53300">
    <property type="entry name" value="vWA-like"/>
    <property type="match status" value="1"/>
</dbReference>
<dbReference type="InterPro" id="IPR002035">
    <property type="entry name" value="VWF_A"/>
</dbReference>
<dbReference type="Proteomes" id="UP000887563">
    <property type="component" value="Unplaced"/>
</dbReference>
<keyword evidence="2" id="KW-1185">Reference proteome</keyword>
<sequence>MSQNSKQDEQDISINGEQALLFNNAAAFKIPSLINADELDVFDPLENSKPNSQIRRPFTEVTINSITTPSFPISRYRPILGLSSFTKKPPLLPSSSSFLTTQRYNNYTTTTTTTPTPATTTLTTTTTTNKLPKTFPVKVELPVAIAQRLRPTPSIEFFFEFNNEEEQQQNKQLLKSNSMLEMINKIKKINREEAEKSKKEEVNNLKNNFRLNKFTKTTNRPIITSTTTPKILFTTKIPKNLIPNKNLTETTKTTQKYKIIPTSTTTKTTTEFYTIQQPPTTKNNVPSIQQKPKTFGITQQRVVCPPLDILFIVDSSGSVHKIYEAQKEWLQHLLENIELNDDLNENNKINLNQLCGHRVALIQFASVDLQKIEWEWDHFRKNWQMMENFHKNVRHITGTTYIGQALKQALKLLEERRRQVPIIVILLSDGFSQDDAIKQAEAIRNLPNLQFYALSIGELSNIELLHRLVDNPSHVFIGNEASELLRSQLLRRIRCNK</sequence>
<dbReference type="PANTHER" id="PTHR24020">
    <property type="entry name" value="COLLAGEN ALPHA"/>
    <property type="match status" value="1"/>
</dbReference>
<organism evidence="2 3">
    <name type="scientific">Meloidogyne incognita</name>
    <name type="common">Southern root-knot nematode worm</name>
    <name type="synonym">Oxyuris incognita</name>
    <dbReference type="NCBI Taxonomy" id="6306"/>
    <lineage>
        <taxon>Eukaryota</taxon>
        <taxon>Metazoa</taxon>
        <taxon>Ecdysozoa</taxon>
        <taxon>Nematoda</taxon>
        <taxon>Chromadorea</taxon>
        <taxon>Rhabditida</taxon>
        <taxon>Tylenchina</taxon>
        <taxon>Tylenchomorpha</taxon>
        <taxon>Tylenchoidea</taxon>
        <taxon>Meloidogynidae</taxon>
        <taxon>Meloidogyninae</taxon>
        <taxon>Meloidogyne</taxon>
        <taxon>Meloidogyne incognita group</taxon>
    </lineage>
</organism>
<evidence type="ECO:0000313" key="3">
    <source>
        <dbReference type="WBParaSite" id="Minc3s00974g19469"/>
    </source>
</evidence>
<dbReference type="AlphaFoldDB" id="A0A914LZ84"/>
<dbReference type="InterPro" id="IPR036465">
    <property type="entry name" value="vWFA_dom_sf"/>
</dbReference>
<feature type="domain" description="VWFA" evidence="1">
    <location>
        <begin position="308"/>
        <end position="493"/>
    </location>
</feature>
<proteinExistence type="predicted"/>
<dbReference type="PANTHER" id="PTHR24020:SF84">
    <property type="entry name" value="VWFA DOMAIN-CONTAINING PROTEIN"/>
    <property type="match status" value="1"/>
</dbReference>